<protein>
    <recommendedName>
        <fullName evidence="3">BRCT domain-containing protein</fullName>
    </recommendedName>
</protein>
<evidence type="ECO:0000259" key="3">
    <source>
        <dbReference type="PROSITE" id="PS50172"/>
    </source>
</evidence>
<dbReference type="PROSITE" id="PS50172">
    <property type="entry name" value="BRCT"/>
    <property type="match status" value="2"/>
</dbReference>
<evidence type="ECO:0000313" key="4">
    <source>
        <dbReference type="EMBL" id="GAV56004.1"/>
    </source>
</evidence>
<dbReference type="Gene3D" id="3.40.50.10190">
    <property type="entry name" value="BRCT domain"/>
    <property type="match status" value="4"/>
</dbReference>
<proteinExistence type="predicted"/>
<dbReference type="GO" id="GO:0006270">
    <property type="term" value="P:DNA replication initiation"/>
    <property type="evidence" value="ECO:0007669"/>
    <property type="project" value="TreeGrafter"/>
</dbReference>
<reference evidence="4 5" key="1">
    <citation type="submission" date="2016-08" db="EMBL/GenBank/DDBJ databases">
        <title>Draft genome sequence of allopolyploid Zygosaccharomyces rouxii.</title>
        <authorList>
            <person name="Watanabe J."/>
            <person name="Uehara K."/>
            <person name="Mogi Y."/>
            <person name="Tsukioka Y."/>
        </authorList>
    </citation>
    <scope>NUCLEOTIDE SEQUENCE [LARGE SCALE GENOMIC DNA]</scope>
    <source>
        <strain evidence="4 5">NBRC 110957</strain>
    </source>
</reference>
<dbReference type="OrthoDB" id="251770at2759"/>
<feature type="region of interest" description="Disordered" evidence="2">
    <location>
        <begin position="259"/>
        <end position="290"/>
    </location>
</feature>
<dbReference type="InterPro" id="IPR036420">
    <property type="entry name" value="BRCT_dom_sf"/>
</dbReference>
<dbReference type="AlphaFoldDB" id="A0A1Q3AJX8"/>
<evidence type="ECO:0000313" key="5">
    <source>
        <dbReference type="Proteomes" id="UP000187013"/>
    </source>
</evidence>
<organism evidence="4 5">
    <name type="scientific">Zygosaccharomyces rouxii</name>
    <dbReference type="NCBI Taxonomy" id="4956"/>
    <lineage>
        <taxon>Eukaryota</taxon>
        <taxon>Fungi</taxon>
        <taxon>Dikarya</taxon>
        <taxon>Ascomycota</taxon>
        <taxon>Saccharomycotina</taxon>
        <taxon>Saccharomycetes</taxon>
        <taxon>Saccharomycetales</taxon>
        <taxon>Saccharomycetaceae</taxon>
        <taxon>Zygosaccharomyces</taxon>
    </lineage>
</organism>
<feature type="compositionally biased region" description="Polar residues" evidence="2">
    <location>
        <begin position="260"/>
        <end position="274"/>
    </location>
</feature>
<dbReference type="SMART" id="SM00292">
    <property type="entry name" value="BRCT"/>
    <property type="match status" value="3"/>
</dbReference>
<sequence>MKPFQGITFCPTGFNDESCSRNISKKIVKLGGLFNRDLTLQVNVLVIGKTKDTKKYRFAVRHRHDITFVSTESIELIYQRWLAGEDLSGALDLLRSRYSLPPLDGVYVFIGRVNDQICTLERLEQLCYLQGCFKCNSTHFTKDCQTKSQGTQVVFVSDSLDGIRVKAAMELGIPIIHPKWVLDCHKRNALLEFDPYYLLETIEPGTALDQIGVNSCDCWNSLAEPVSVIRDPTISSVTRTNPRIKFRPQGDKLWKRAMSNAPQPSLSSPTSAPVSPQPPEEEIEASNTNEEDSTLHHIFQDITFNIDSKFSQHHASILQKVIEQHAGILSNDSARYHIIPSNAPLEDTDPQGVVTEFFIERCLHYKRLIDPPDSWCKPFLHTLDVTLRPSPSLLHDSKSNFLKIAITGFRGVELLHLTKILKIVEPVGIKFTEYLNSSTDLLLINLSSLPSIPTSHPLWKNKYGDLFQLQAKEDDRSTTSNQVFRNSMKRKIEFVKQKHSIPVVTPAFLMNMLAHSSGLHSSEKSTVYLNNINWCIICPRGTRENFAIDILSKKVSKPPFFLREPSSVTTSIKESGLEALNKVNQVNYSKIRSIPPKRLEYGENDQRESPSKRHQPEKKNDRASSWGNLMSEEANNVGGTDFDPIEPIPANVDDVNFTQVTYGTSAQDVNQGKIRKLTRKQMKELGS</sequence>
<dbReference type="Pfam" id="PF12738">
    <property type="entry name" value="PTCB-BRCT"/>
    <property type="match status" value="1"/>
</dbReference>
<feature type="domain" description="BRCT" evidence="3">
    <location>
        <begin position="98"/>
        <end position="198"/>
    </location>
</feature>
<gene>
    <name evidence="4" type="ORF">ZYGR_0AZ01760</name>
</gene>
<dbReference type="GO" id="GO:0007095">
    <property type="term" value="P:mitotic G2 DNA damage checkpoint signaling"/>
    <property type="evidence" value="ECO:0007669"/>
    <property type="project" value="TreeGrafter"/>
</dbReference>
<dbReference type="GO" id="GO:0033314">
    <property type="term" value="P:mitotic DNA replication checkpoint signaling"/>
    <property type="evidence" value="ECO:0007669"/>
    <property type="project" value="TreeGrafter"/>
</dbReference>
<feature type="compositionally biased region" description="Acidic residues" evidence="2">
    <location>
        <begin position="279"/>
        <end position="290"/>
    </location>
</feature>
<keyword evidence="1" id="KW-0677">Repeat</keyword>
<accession>A0A1Q3AJX8</accession>
<name>A0A1Q3AJX8_ZYGRO</name>
<feature type="region of interest" description="Disordered" evidence="2">
    <location>
        <begin position="664"/>
        <end position="687"/>
    </location>
</feature>
<dbReference type="EMBL" id="BDGX01000052">
    <property type="protein sequence ID" value="GAV56004.1"/>
    <property type="molecule type" value="Genomic_DNA"/>
</dbReference>
<comment type="caution">
    <text evidence="4">The sequence shown here is derived from an EMBL/GenBank/DDBJ whole genome shotgun (WGS) entry which is preliminary data.</text>
</comment>
<feature type="region of interest" description="Disordered" evidence="2">
    <location>
        <begin position="595"/>
        <end position="625"/>
    </location>
</feature>
<dbReference type="InterPro" id="IPR001357">
    <property type="entry name" value="BRCT_dom"/>
</dbReference>
<feature type="compositionally biased region" description="Basic and acidic residues" evidence="2">
    <location>
        <begin position="597"/>
        <end position="611"/>
    </location>
</feature>
<evidence type="ECO:0000256" key="1">
    <source>
        <dbReference type="ARBA" id="ARBA00022737"/>
    </source>
</evidence>
<dbReference type="PANTHER" id="PTHR13561:SF20">
    <property type="entry name" value="DNA TOPOISOMERASE 2-BINDING PROTEIN 1"/>
    <property type="match status" value="1"/>
</dbReference>
<dbReference type="SUPFAM" id="SSF52113">
    <property type="entry name" value="BRCT domain"/>
    <property type="match status" value="2"/>
</dbReference>
<feature type="domain" description="BRCT" evidence="3">
    <location>
        <begin position="1"/>
        <end position="82"/>
    </location>
</feature>
<evidence type="ECO:0000256" key="2">
    <source>
        <dbReference type="SAM" id="MobiDB-lite"/>
    </source>
</evidence>
<dbReference type="Proteomes" id="UP000187013">
    <property type="component" value="Unassembled WGS sequence"/>
</dbReference>
<dbReference type="PANTHER" id="PTHR13561">
    <property type="entry name" value="DNA REPLICATION REGULATOR DPB11-RELATED"/>
    <property type="match status" value="1"/>
</dbReference>